<dbReference type="RefSeq" id="WP_091597927.1">
    <property type="nucleotide sequence ID" value="NZ_FNEE01000018.1"/>
</dbReference>
<protein>
    <submittedName>
        <fullName evidence="1">Uncharacterized protein</fullName>
    </submittedName>
</protein>
<dbReference type="AlphaFoldDB" id="A0A1G9DM83"/>
<gene>
    <name evidence="1" type="ORF">SAMN05428953_11860</name>
</gene>
<name>A0A1G9DM83_9HYPH</name>
<proteinExistence type="predicted"/>
<reference evidence="2" key="1">
    <citation type="submission" date="2016-10" db="EMBL/GenBank/DDBJ databases">
        <authorList>
            <person name="Varghese N."/>
            <person name="Submissions S."/>
        </authorList>
    </citation>
    <scope>NUCLEOTIDE SEQUENCE [LARGE SCALE GENOMIC DNA]</scope>
    <source>
        <strain evidence="2">CGMCC 1.11022</strain>
    </source>
</reference>
<dbReference type="EMBL" id="FNEE01000018">
    <property type="protein sequence ID" value="SDK64962.1"/>
    <property type="molecule type" value="Genomic_DNA"/>
</dbReference>
<sequence length="155" mass="17655">MNPAEKIEIEFTQRPVDVPADLRLYRRLAMVCISVSECCRAGSASFKQLHFINSLFINEDFRGPYMEFRSVRFSPRILAPSADPYLNRCVNYAMGAGLLDQKDVQRGFRVELTDKGTDFVKSLRSQQLALDVFALAREVGRISENEVQTVMREGI</sequence>
<keyword evidence="2" id="KW-1185">Reference proteome</keyword>
<accession>A0A1G9DM83</accession>
<dbReference type="Proteomes" id="UP000198894">
    <property type="component" value="Unassembled WGS sequence"/>
</dbReference>
<organism evidence="1 2">
    <name type="scientific">Mesorhizobium muleiense</name>
    <dbReference type="NCBI Taxonomy" id="1004279"/>
    <lineage>
        <taxon>Bacteria</taxon>
        <taxon>Pseudomonadati</taxon>
        <taxon>Pseudomonadota</taxon>
        <taxon>Alphaproteobacteria</taxon>
        <taxon>Hyphomicrobiales</taxon>
        <taxon>Phyllobacteriaceae</taxon>
        <taxon>Mesorhizobium</taxon>
    </lineage>
</organism>
<evidence type="ECO:0000313" key="1">
    <source>
        <dbReference type="EMBL" id="SDK64962.1"/>
    </source>
</evidence>
<evidence type="ECO:0000313" key="2">
    <source>
        <dbReference type="Proteomes" id="UP000198894"/>
    </source>
</evidence>